<dbReference type="PANTHER" id="PTHR19441">
    <property type="entry name" value="WHEY ACDIC PROTEIN WAP"/>
    <property type="match status" value="1"/>
</dbReference>
<feature type="domain" description="Antistasin-like" evidence="3">
    <location>
        <begin position="258"/>
        <end position="283"/>
    </location>
</feature>
<dbReference type="Proteomes" id="UP000596742">
    <property type="component" value="Unassembled WGS sequence"/>
</dbReference>
<reference evidence="5" key="1">
    <citation type="submission" date="2018-11" db="EMBL/GenBank/DDBJ databases">
        <authorList>
            <person name="Alioto T."/>
            <person name="Alioto T."/>
        </authorList>
    </citation>
    <scope>NUCLEOTIDE SEQUENCE</scope>
</reference>
<feature type="domain" description="WAP" evidence="4">
    <location>
        <begin position="393"/>
        <end position="445"/>
    </location>
</feature>
<dbReference type="PROSITE" id="PS51252">
    <property type="entry name" value="ANTISTASIN"/>
    <property type="match status" value="3"/>
</dbReference>
<dbReference type="Gene3D" id="4.10.75.10">
    <property type="entry name" value="Elafin-like"/>
    <property type="match status" value="3"/>
</dbReference>
<accession>A0A8B6ECP7</accession>
<dbReference type="SUPFAM" id="SSF57256">
    <property type="entry name" value="Elafin-like"/>
    <property type="match status" value="3"/>
</dbReference>
<dbReference type="InterPro" id="IPR006150">
    <property type="entry name" value="Cys_repeat_1"/>
</dbReference>
<gene>
    <name evidence="5" type="ORF">MGAL_10B020252</name>
</gene>
<dbReference type="Pfam" id="PF02822">
    <property type="entry name" value="Antistasin"/>
    <property type="match status" value="2"/>
</dbReference>
<dbReference type="SUPFAM" id="SSF57262">
    <property type="entry name" value="Leech antihemostatic proteins"/>
    <property type="match status" value="1"/>
</dbReference>
<dbReference type="GO" id="GO:0019731">
    <property type="term" value="P:antibacterial humoral response"/>
    <property type="evidence" value="ECO:0007669"/>
    <property type="project" value="TreeGrafter"/>
</dbReference>
<evidence type="ECO:0000313" key="5">
    <source>
        <dbReference type="EMBL" id="VDI33095.1"/>
    </source>
</evidence>
<dbReference type="GO" id="GO:0004867">
    <property type="term" value="F:serine-type endopeptidase inhibitor activity"/>
    <property type="evidence" value="ECO:0007669"/>
    <property type="project" value="UniProtKB-KW"/>
</dbReference>
<keyword evidence="1" id="KW-0646">Protease inhibitor</keyword>
<sequence>MHLSNLLTKRLHLVDPKPGACPASGGGTCAEHCSKDSDCKDVQKCCSNGCGHDCFFPVTVKPGACPTLPPDTVGTCVNLCSVDSDCLGDQKCCSHGCGHSCSSPVSSCPPEPKCPIPPNGPPGTCKPQCIFEYKVINGLRCKVKCMIGPPGPQGPPCPPTRCPGGGIKLPPAAQQGFSGALLGGPIPTCAPVCDKPCPFGFMLDENNCPICECKTGCIGNAEPLFPSVNCAERPHCPSSYQCTISREGTFGVCCPIACPKAICHKPCEYGFKYDSAGCQTCDCRKRLCPARLCPWGCPKGYKLGKDSCQTCDCRRGITCPQEPRCPLPNPPHPSCPGPCIYQNRILDGITCRVNCFRGLPPPPGRPGDPCPPTGCPGKPTGTAVQQDFPSNPPGTTPGNQRCPVDPGHNSNCYGHYQRFCKKDSSCPKGKKCCKQGCSYKCVNAV</sequence>
<evidence type="ECO:0000256" key="1">
    <source>
        <dbReference type="ARBA" id="ARBA00022690"/>
    </source>
</evidence>
<keyword evidence="2" id="KW-0722">Serine protease inhibitor</keyword>
<dbReference type="InterPro" id="IPR008197">
    <property type="entry name" value="WAP_dom"/>
</dbReference>
<feature type="domain" description="Antistasin-like" evidence="3">
    <location>
        <begin position="185"/>
        <end position="213"/>
    </location>
</feature>
<dbReference type="PANTHER" id="PTHR19441:SF95">
    <property type="entry name" value="PERLWAPIN ISOFORM X1"/>
    <property type="match status" value="1"/>
</dbReference>
<dbReference type="InterPro" id="IPR036645">
    <property type="entry name" value="Elafin-like_sf"/>
</dbReference>
<evidence type="ECO:0008006" key="7">
    <source>
        <dbReference type="Google" id="ProtNLM"/>
    </source>
</evidence>
<comment type="caution">
    <text evidence="5">The sequence shown here is derived from an EMBL/GenBank/DDBJ whole genome shotgun (WGS) entry which is preliminary data.</text>
</comment>
<organism evidence="5 6">
    <name type="scientific">Mytilus galloprovincialis</name>
    <name type="common">Mediterranean mussel</name>
    <dbReference type="NCBI Taxonomy" id="29158"/>
    <lineage>
        <taxon>Eukaryota</taxon>
        <taxon>Metazoa</taxon>
        <taxon>Spiralia</taxon>
        <taxon>Lophotrochozoa</taxon>
        <taxon>Mollusca</taxon>
        <taxon>Bivalvia</taxon>
        <taxon>Autobranchia</taxon>
        <taxon>Pteriomorphia</taxon>
        <taxon>Mytilida</taxon>
        <taxon>Mytiloidea</taxon>
        <taxon>Mytilidae</taxon>
        <taxon>Mytilinae</taxon>
        <taxon>Mytilus</taxon>
    </lineage>
</organism>
<dbReference type="GO" id="GO:0005615">
    <property type="term" value="C:extracellular space"/>
    <property type="evidence" value="ECO:0007669"/>
    <property type="project" value="TreeGrafter"/>
</dbReference>
<protein>
    <recommendedName>
        <fullName evidence="7">Antistasin-like domain-containing protein</fullName>
    </recommendedName>
</protein>
<dbReference type="SMART" id="SM00289">
    <property type="entry name" value="WR1"/>
    <property type="match status" value="2"/>
</dbReference>
<dbReference type="InterPro" id="IPR050514">
    <property type="entry name" value="WAP_four-disulfide_core"/>
</dbReference>
<evidence type="ECO:0000256" key="2">
    <source>
        <dbReference type="ARBA" id="ARBA00022900"/>
    </source>
</evidence>
<feature type="domain" description="WAP" evidence="4">
    <location>
        <begin position="14"/>
        <end position="54"/>
    </location>
</feature>
<keyword evidence="6" id="KW-1185">Reference proteome</keyword>
<dbReference type="Gene3D" id="2.10.22.10">
    <property type="entry name" value="Antistasin, domain 1"/>
    <property type="match status" value="3"/>
</dbReference>
<feature type="domain" description="WAP" evidence="4">
    <location>
        <begin position="58"/>
        <end position="105"/>
    </location>
</feature>
<dbReference type="FunFam" id="4.10.75.10:FF:000001">
    <property type="entry name" value="Anosmin 1"/>
    <property type="match status" value="1"/>
</dbReference>
<dbReference type="OrthoDB" id="10021323at2759"/>
<evidence type="ECO:0000259" key="3">
    <source>
        <dbReference type="PROSITE" id="PS51252"/>
    </source>
</evidence>
<dbReference type="EMBL" id="UYJE01004996">
    <property type="protein sequence ID" value="VDI33095.1"/>
    <property type="molecule type" value="Genomic_DNA"/>
</dbReference>
<proteinExistence type="predicted"/>
<feature type="domain" description="Antistasin-like" evidence="3">
    <location>
        <begin position="288"/>
        <end position="313"/>
    </location>
</feature>
<name>A0A8B6ECP7_MYTGA</name>
<dbReference type="InterPro" id="IPR004094">
    <property type="entry name" value="Antistasin-like"/>
</dbReference>
<dbReference type="Pfam" id="PF00095">
    <property type="entry name" value="WAP"/>
    <property type="match status" value="3"/>
</dbReference>
<dbReference type="GO" id="GO:0045087">
    <property type="term" value="P:innate immune response"/>
    <property type="evidence" value="ECO:0007669"/>
    <property type="project" value="TreeGrafter"/>
</dbReference>
<dbReference type="AlphaFoldDB" id="A0A8B6ECP7"/>
<dbReference type="InterPro" id="IPR011061">
    <property type="entry name" value="Hirudin/antistatin"/>
</dbReference>
<evidence type="ECO:0000259" key="4">
    <source>
        <dbReference type="PROSITE" id="PS51390"/>
    </source>
</evidence>
<dbReference type="CDD" id="cd00199">
    <property type="entry name" value="WAP"/>
    <property type="match status" value="1"/>
</dbReference>
<evidence type="ECO:0000313" key="6">
    <source>
        <dbReference type="Proteomes" id="UP000596742"/>
    </source>
</evidence>
<dbReference type="PRINTS" id="PR00003">
    <property type="entry name" value="4DISULPHCORE"/>
</dbReference>
<dbReference type="PROSITE" id="PS51390">
    <property type="entry name" value="WAP"/>
    <property type="match status" value="3"/>
</dbReference>
<dbReference type="SMART" id="SM00217">
    <property type="entry name" value="WAP"/>
    <property type="match status" value="3"/>
</dbReference>